<dbReference type="EnsemblMetazoa" id="ACHR014345-RA">
    <property type="protein sequence ID" value="ACHR014345-PA"/>
    <property type="gene ID" value="ACHR014345"/>
</dbReference>
<feature type="signal peptide" evidence="1">
    <location>
        <begin position="1"/>
        <end position="18"/>
    </location>
</feature>
<protein>
    <recommendedName>
        <fullName evidence="4">Secreted protein</fullName>
    </recommendedName>
</protein>
<reference evidence="2" key="2">
    <citation type="submission" date="2020-05" db="UniProtKB">
        <authorList>
            <consortium name="EnsemblMetazoa"/>
        </authorList>
    </citation>
    <scope>IDENTIFICATION</scope>
    <source>
        <strain evidence="2">ACHKN1017</strain>
    </source>
</reference>
<reference evidence="3" key="1">
    <citation type="submission" date="2013-03" db="EMBL/GenBank/DDBJ databases">
        <title>The Genome Sequence of Anopheles christyi ACHKN1017.</title>
        <authorList>
            <consortium name="The Broad Institute Genomics Platform"/>
            <person name="Neafsey D.E."/>
            <person name="Besansky N."/>
            <person name="Walker B."/>
            <person name="Young S.K."/>
            <person name="Zeng Q."/>
            <person name="Gargeya S."/>
            <person name="Fitzgerald M."/>
            <person name="Haas B."/>
            <person name="Abouelleil A."/>
            <person name="Allen A.W."/>
            <person name="Alvarado L."/>
            <person name="Arachchi H.M."/>
            <person name="Berlin A.M."/>
            <person name="Chapman S.B."/>
            <person name="Gainer-Dewar J."/>
            <person name="Goldberg J."/>
            <person name="Griggs A."/>
            <person name="Gujja S."/>
            <person name="Hansen M."/>
            <person name="Howarth C."/>
            <person name="Imamovic A."/>
            <person name="Ireland A."/>
            <person name="Larimer J."/>
            <person name="McCowan C."/>
            <person name="Murphy C."/>
            <person name="Pearson M."/>
            <person name="Poon T.W."/>
            <person name="Priest M."/>
            <person name="Roberts A."/>
            <person name="Saif S."/>
            <person name="Shea T."/>
            <person name="Sisk P."/>
            <person name="Sykes S."/>
            <person name="Wortman J."/>
            <person name="Nusbaum C."/>
            <person name="Birren B."/>
        </authorList>
    </citation>
    <scope>NUCLEOTIDE SEQUENCE [LARGE SCALE GENOMIC DNA]</scope>
    <source>
        <strain evidence="3">ACHKN1017</strain>
    </source>
</reference>
<proteinExistence type="predicted"/>
<dbReference type="VEuPathDB" id="VectorBase:ACHR014345"/>
<organism evidence="2 3">
    <name type="scientific">Anopheles christyi</name>
    <dbReference type="NCBI Taxonomy" id="43041"/>
    <lineage>
        <taxon>Eukaryota</taxon>
        <taxon>Metazoa</taxon>
        <taxon>Ecdysozoa</taxon>
        <taxon>Arthropoda</taxon>
        <taxon>Hexapoda</taxon>
        <taxon>Insecta</taxon>
        <taxon>Pterygota</taxon>
        <taxon>Neoptera</taxon>
        <taxon>Endopterygota</taxon>
        <taxon>Diptera</taxon>
        <taxon>Nematocera</taxon>
        <taxon>Culicoidea</taxon>
        <taxon>Culicidae</taxon>
        <taxon>Anophelinae</taxon>
        <taxon>Anopheles</taxon>
    </lineage>
</organism>
<name>A0A182KIT5_9DIPT</name>
<evidence type="ECO:0000313" key="3">
    <source>
        <dbReference type="Proteomes" id="UP000075881"/>
    </source>
</evidence>
<accession>A0A182KIT5</accession>
<keyword evidence="3" id="KW-1185">Reference proteome</keyword>
<evidence type="ECO:0000256" key="1">
    <source>
        <dbReference type="SAM" id="SignalP"/>
    </source>
</evidence>
<feature type="chain" id="PRO_5008125604" description="Secreted protein" evidence="1">
    <location>
        <begin position="19"/>
        <end position="216"/>
    </location>
</feature>
<keyword evidence="1" id="KW-0732">Signal</keyword>
<sequence length="216" mass="24395">YSLLCLLLACCGCAGWFATIVLEVEEQEREQEHADHHREGAGIVWIGARDEPLVLCRRVEVCISDSVVVHLELVHSVHVRDEEPSFIATTSHRHKRRPNEWIDAHKLQLHIRCFERLPLSIATTRLNLNRVNDRVGHGVRGRRLRLTLLVMADGSGPNHSVLSKHPLADGRRHILITGTGKLFGSGLGTLYRRQERFIGEEVQRAGKHNPSIVTCL</sequence>
<dbReference type="Proteomes" id="UP000075881">
    <property type="component" value="Unassembled WGS sequence"/>
</dbReference>
<evidence type="ECO:0000313" key="2">
    <source>
        <dbReference type="EnsemblMetazoa" id="ACHR014345-PA"/>
    </source>
</evidence>
<evidence type="ECO:0008006" key="4">
    <source>
        <dbReference type="Google" id="ProtNLM"/>
    </source>
</evidence>
<dbReference type="AlphaFoldDB" id="A0A182KIT5"/>